<sequence>MKGTLKQKFVVINPVLKDIMTKKHKRIKEFLNIETQILAICAEIAGNDTVISPTYIMSLDFKNIIANINPSLVNHLNVQSKRISNETLASLTGEVNSLKQLKQQRLKRVSEVFYLF</sequence>
<dbReference type="EMBL" id="JAWPEI010000001">
    <property type="protein sequence ID" value="KAK4739748.1"/>
    <property type="molecule type" value="Genomic_DNA"/>
</dbReference>
<keyword evidence="4" id="KW-0206">Cytoskeleton</keyword>
<dbReference type="GO" id="GO:0000226">
    <property type="term" value="P:microtubule cytoskeleton organization"/>
    <property type="evidence" value="ECO:0007669"/>
    <property type="project" value="InterPro"/>
</dbReference>
<name>A0AAV9MP18_9SOLN</name>
<evidence type="ECO:0000313" key="5">
    <source>
        <dbReference type="EMBL" id="KAK4739748.1"/>
    </source>
</evidence>
<dbReference type="PANTHER" id="PTHR19321">
    <property type="entry name" value="PROTEIN REGULATOR OF CYTOKINESIS 1 PRC1-RELATED"/>
    <property type="match status" value="1"/>
</dbReference>
<dbReference type="GO" id="GO:0008017">
    <property type="term" value="F:microtubule binding"/>
    <property type="evidence" value="ECO:0007669"/>
    <property type="project" value="InterPro"/>
</dbReference>
<keyword evidence="4" id="KW-0963">Cytoplasm</keyword>
<evidence type="ECO:0000256" key="1">
    <source>
        <dbReference type="ARBA" id="ARBA00004245"/>
    </source>
</evidence>
<keyword evidence="3" id="KW-0493">Microtubule</keyword>
<comment type="caution">
    <text evidence="5">The sequence shown here is derived from an EMBL/GenBank/DDBJ whole genome shotgun (WGS) entry which is preliminary data.</text>
</comment>
<dbReference type="GO" id="GO:0005819">
    <property type="term" value="C:spindle"/>
    <property type="evidence" value="ECO:0007669"/>
    <property type="project" value="TreeGrafter"/>
</dbReference>
<keyword evidence="6" id="KW-1185">Reference proteome</keyword>
<dbReference type="Proteomes" id="UP001311915">
    <property type="component" value="Unassembled WGS sequence"/>
</dbReference>
<dbReference type="GO" id="GO:0005737">
    <property type="term" value="C:cytoplasm"/>
    <property type="evidence" value="ECO:0007669"/>
    <property type="project" value="TreeGrafter"/>
</dbReference>
<dbReference type="InterPro" id="IPR007145">
    <property type="entry name" value="MAP65_Ase1_PRC1"/>
</dbReference>
<dbReference type="GO" id="GO:0005874">
    <property type="term" value="C:microtubule"/>
    <property type="evidence" value="ECO:0007669"/>
    <property type="project" value="UniProtKB-KW"/>
</dbReference>
<evidence type="ECO:0000256" key="3">
    <source>
        <dbReference type="ARBA" id="ARBA00022701"/>
    </source>
</evidence>
<evidence type="ECO:0000256" key="2">
    <source>
        <dbReference type="ARBA" id="ARBA00006187"/>
    </source>
</evidence>
<comment type="similarity">
    <text evidence="2">Belongs to the MAP65/ASE1 family.</text>
</comment>
<evidence type="ECO:0000256" key="4">
    <source>
        <dbReference type="ARBA" id="ARBA00023212"/>
    </source>
</evidence>
<organism evidence="5 6">
    <name type="scientific">Solanum pinnatisectum</name>
    <name type="common">tansyleaf nightshade</name>
    <dbReference type="NCBI Taxonomy" id="50273"/>
    <lineage>
        <taxon>Eukaryota</taxon>
        <taxon>Viridiplantae</taxon>
        <taxon>Streptophyta</taxon>
        <taxon>Embryophyta</taxon>
        <taxon>Tracheophyta</taxon>
        <taxon>Spermatophyta</taxon>
        <taxon>Magnoliopsida</taxon>
        <taxon>eudicotyledons</taxon>
        <taxon>Gunneridae</taxon>
        <taxon>Pentapetalae</taxon>
        <taxon>asterids</taxon>
        <taxon>lamiids</taxon>
        <taxon>Solanales</taxon>
        <taxon>Solanaceae</taxon>
        <taxon>Solanoideae</taxon>
        <taxon>Solaneae</taxon>
        <taxon>Solanum</taxon>
    </lineage>
</organism>
<evidence type="ECO:0000313" key="6">
    <source>
        <dbReference type="Proteomes" id="UP001311915"/>
    </source>
</evidence>
<gene>
    <name evidence="5" type="ORF">R3W88_003445</name>
</gene>
<proteinExistence type="inferred from homology"/>
<dbReference type="PANTHER" id="PTHR19321:SF4">
    <property type="entry name" value="65-KDA MICROTUBULE-ASSOCIATED PROTEIN 5"/>
    <property type="match status" value="1"/>
</dbReference>
<comment type="subcellular location">
    <subcellularLocation>
        <location evidence="1">Cytoplasm</location>
        <location evidence="1">Cytoskeleton</location>
    </subcellularLocation>
</comment>
<accession>A0AAV9MP18</accession>
<protein>
    <submittedName>
        <fullName evidence="5">Uncharacterized protein</fullName>
    </submittedName>
</protein>
<reference evidence="5 6" key="1">
    <citation type="submission" date="2023-10" db="EMBL/GenBank/DDBJ databases">
        <title>Genome-Wide Identification Analysis in wild type Solanum Pinnatisectum Reveals Some Genes Defensing Phytophthora Infestans.</title>
        <authorList>
            <person name="Sun C."/>
        </authorList>
    </citation>
    <scope>NUCLEOTIDE SEQUENCE [LARGE SCALE GENOMIC DNA]</scope>
    <source>
        <strain evidence="5">LQN</strain>
        <tissue evidence="5">Leaf</tissue>
    </source>
</reference>
<dbReference type="AlphaFoldDB" id="A0AAV9MP18"/>